<feature type="transmembrane region" description="Helical" evidence="1">
    <location>
        <begin position="100"/>
        <end position="122"/>
    </location>
</feature>
<keyword evidence="1" id="KW-1133">Transmembrane helix</keyword>
<proteinExistence type="predicted"/>
<keyword evidence="3" id="KW-1185">Reference proteome</keyword>
<name>A0A8D5U451_9CREN</name>
<dbReference type="Proteomes" id="UP000825123">
    <property type="component" value="Chromosome"/>
</dbReference>
<evidence type="ECO:0000313" key="2">
    <source>
        <dbReference type="EMBL" id="BCU68907.1"/>
    </source>
</evidence>
<feature type="transmembrane region" description="Helical" evidence="1">
    <location>
        <begin position="61"/>
        <end position="88"/>
    </location>
</feature>
<dbReference type="EMBL" id="AP024597">
    <property type="protein sequence ID" value="BCU68907.1"/>
    <property type="molecule type" value="Genomic_DNA"/>
</dbReference>
<evidence type="ECO:0000256" key="1">
    <source>
        <dbReference type="SAM" id="Phobius"/>
    </source>
</evidence>
<dbReference type="RefSeq" id="WP_221288873.1">
    <property type="nucleotide sequence ID" value="NZ_AP024597.1"/>
</dbReference>
<sequence>MQLLIFPISLLASGLIIMAVPYYYSNKLVYIAVTLASSASISFSLQFLLELSPLFRPYLHFISYFNIMVGHNCMNALGFLIPLSVSLYLATKAEVDKVDIVLLITLLGISSTALTLYKLGLIPYIPELLVYRNYVGYSPDIFLVMAFSYSLFRKKNPCKLAYVEMFIAGAYGDMVAFVIGGSHIIAGGLGFLDGDFLLPLLFSLELRLLKRFKKR</sequence>
<feature type="transmembrane region" description="Helical" evidence="1">
    <location>
        <begin position="134"/>
        <end position="152"/>
    </location>
</feature>
<feature type="transmembrane region" description="Helical" evidence="1">
    <location>
        <begin position="29"/>
        <end position="49"/>
    </location>
</feature>
<feature type="transmembrane region" description="Helical" evidence="1">
    <location>
        <begin position="159"/>
        <end position="179"/>
    </location>
</feature>
<accession>A0A8D5U451</accession>
<organism evidence="2 3">
    <name type="scientific">Stygiolobus caldivivus</name>
    <dbReference type="NCBI Taxonomy" id="2824673"/>
    <lineage>
        <taxon>Archaea</taxon>
        <taxon>Thermoproteota</taxon>
        <taxon>Thermoprotei</taxon>
        <taxon>Sulfolobales</taxon>
        <taxon>Sulfolobaceae</taxon>
        <taxon>Stygiolobus</taxon>
    </lineage>
</organism>
<dbReference type="GeneID" id="66161957"/>
<dbReference type="AlphaFoldDB" id="A0A8D5U451"/>
<keyword evidence="1" id="KW-0812">Transmembrane</keyword>
<protein>
    <submittedName>
        <fullName evidence="2">Uncharacterized protein</fullName>
    </submittedName>
</protein>
<keyword evidence="1" id="KW-0472">Membrane</keyword>
<gene>
    <name evidence="2" type="ORF">KN1_02040</name>
</gene>
<feature type="transmembrane region" description="Helical" evidence="1">
    <location>
        <begin position="6"/>
        <end position="24"/>
    </location>
</feature>
<reference evidence="2 3" key="1">
    <citation type="submission" date="2021-04" db="EMBL/GenBank/DDBJ databases">
        <title>Complete genome sequence of Stygiolobus sp. KN-1.</title>
        <authorList>
            <person name="Nakamura K."/>
            <person name="Sakai H."/>
            <person name="Kurosawa N."/>
        </authorList>
    </citation>
    <scope>NUCLEOTIDE SEQUENCE [LARGE SCALE GENOMIC DNA]</scope>
    <source>
        <strain evidence="2 3">KN-1</strain>
    </source>
</reference>
<evidence type="ECO:0000313" key="3">
    <source>
        <dbReference type="Proteomes" id="UP000825123"/>
    </source>
</evidence>
<feature type="transmembrane region" description="Helical" evidence="1">
    <location>
        <begin position="185"/>
        <end position="206"/>
    </location>
</feature>
<dbReference type="KEGG" id="csty:KN1_02040"/>